<evidence type="ECO:0000313" key="2">
    <source>
        <dbReference type="Proteomes" id="UP000400924"/>
    </source>
</evidence>
<sequence>MSAIGSSADNALAESFNATFKRETLQGRKTWSSERDARLGQRSPIAYETALDTTSTTLAKPHSPCPRFRVKPPPQLSGLCSHPLSALRPAVPLHEPRTVVWCMYLYQLPRFQGGFAWQVSEDDRSVQTRRTASLTVIADVCRLRVSFTEHPR</sequence>
<evidence type="ECO:0000313" key="1">
    <source>
        <dbReference type="EMBL" id="MPY58927.1"/>
    </source>
</evidence>
<proteinExistence type="predicted"/>
<keyword evidence="2" id="KW-1185">Reference proteome</keyword>
<dbReference type="AlphaFoldDB" id="A0A5N8XHW4"/>
<gene>
    <name evidence="1" type="ORF">FNH08_17665</name>
</gene>
<organism evidence="1 2">
    <name type="scientific">Streptomyces spongiae</name>
    <dbReference type="NCBI Taxonomy" id="565072"/>
    <lineage>
        <taxon>Bacteria</taxon>
        <taxon>Bacillati</taxon>
        <taxon>Actinomycetota</taxon>
        <taxon>Actinomycetes</taxon>
        <taxon>Kitasatosporales</taxon>
        <taxon>Streptomycetaceae</taxon>
        <taxon>Streptomyces</taxon>
    </lineage>
</organism>
<reference evidence="1 2" key="1">
    <citation type="submission" date="2019-07" db="EMBL/GenBank/DDBJ databases">
        <title>New species of Amycolatopsis and Streptomyces.</title>
        <authorList>
            <person name="Duangmal K."/>
            <person name="Teo W.F.A."/>
            <person name="Lipun K."/>
        </authorList>
    </citation>
    <scope>NUCLEOTIDE SEQUENCE [LARGE SCALE GENOMIC DNA]</scope>
    <source>
        <strain evidence="1 2">NBRC 106415</strain>
    </source>
</reference>
<name>A0A5N8XHW4_9ACTN</name>
<protein>
    <submittedName>
        <fullName evidence="1">Transposase</fullName>
    </submittedName>
</protein>
<comment type="caution">
    <text evidence="1">The sequence shown here is derived from an EMBL/GenBank/DDBJ whole genome shotgun (WGS) entry which is preliminary data.</text>
</comment>
<accession>A0A5N8XHW4</accession>
<dbReference type="Proteomes" id="UP000400924">
    <property type="component" value="Unassembled WGS sequence"/>
</dbReference>
<dbReference type="EMBL" id="VJZC01000111">
    <property type="protein sequence ID" value="MPY58927.1"/>
    <property type="molecule type" value="Genomic_DNA"/>
</dbReference>
<dbReference type="OrthoDB" id="4281720at2"/>